<feature type="region of interest" description="Disordered" evidence="8">
    <location>
        <begin position="283"/>
        <end position="311"/>
    </location>
</feature>
<reference evidence="10" key="1">
    <citation type="submission" date="2024-04" db="EMBL/GenBank/DDBJ databases">
        <authorList>
            <person name="Shaw F."/>
            <person name="Minotto A."/>
        </authorList>
    </citation>
    <scope>NUCLEOTIDE SEQUENCE [LARGE SCALE GENOMIC DNA]</scope>
</reference>
<evidence type="ECO:0000256" key="4">
    <source>
        <dbReference type="ARBA" id="ARBA00023128"/>
    </source>
</evidence>
<protein>
    <recommendedName>
        <fullName evidence="6">Small ribosomal subunit protein mS23</fullName>
    </recommendedName>
    <alternativeName>
        <fullName evidence="7">37S ribosomal protein S25, mitochondrial</fullName>
    </alternativeName>
</protein>
<feature type="region of interest" description="Disordered" evidence="8">
    <location>
        <begin position="36"/>
        <end position="56"/>
    </location>
</feature>
<evidence type="ECO:0000313" key="10">
    <source>
        <dbReference type="Proteomes" id="UP001497453"/>
    </source>
</evidence>
<dbReference type="Pfam" id="PF13741">
    <property type="entry name" value="MRP-S25"/>
    <property type="match status" value="1"/>
</dbReference>
<dbReference type="PANTHER" id="PTHR37799">
    <property type="entry name" value="37S RIBOSOMAL PROTEIN S25, MITOCHONDRIAL"/>
    <property type="match status" value="1"/>
</dbReference>
<dbReference type="Proteomes" id="UP001497453">
    <property type="component" value="Chromosome 1"/>
</dbReference>
<organism evidence="9 10">
    <name type="scientific">Somion occarium</name>
    <dbReference type="NCBI Taxonomy" id="3059160"/>
    <lineage>
        <taxon>Eukaryota</taxon>
        <taxon>Fungi</taxon>
        <taxon>Dikarya</taxon>
        <taxon>Basidiomycota</taxon>
        <taxon>Agaricomycotina</taxon>
        <taxon>Agaricomycetes</taxon>
        <taxon>Polyporales</taxon>
        <taxon>Cerrenaceae</taxon>
        <taxon>Somion</taxon>
    </lineage>
</organism>
<evidence type="ECO:0000256" key="7">
    <source>
        <dbReference type="ARBA" id="ARBA00035421"/>
    </source>
</evidence>
<keyword evidence="10" id="KW-1185">Reference proteome</keyword>
<evidence type="ECO:0000256" key="6">
    <source>
        <dbReference type="ARBA" id="ARBA00035137"/>
    </source>
</evidence>
<evidence type="ECO:0000256" key="5">
    <source>
        <dbReference type="ARBA" id="ARBA00023274"/>
    </source>
</evidence>
<evidence type="ECO:0000256" key="3">
    <source>
        <dbReference type="ARBA" id="ARBA00022980"/>
    </source>
</evidence>
<name>A0ABP1CHK9_9APHY</name>
<dbReference type="EMBL" id="OZ037944">
    <property type="protein sequence ID" value="CAL1695166.1"/>
    <property type="molecule type" value="Genomic_DNA"/>
</dbReference>
<evidence type="ECO:0000256" key="1">
    <source>
        <dbReference type="ARBA" id="ARBA00004173"/>
    </source>
</evidence>
<dbReference type="InterPro" id="IPR016939">
    <property type="entry name" value="Ribosomal_mS23_fun"/>
</dbReference>
<comment type="subcellular location">
    <subcellularLocation>
        <location evidence="1">Mitochondrion</location>
    </subcellularLocation>
</comment>
<keyword evidence="3" id="KW-0689">Ribosomal protein</keyword>
<feature type="compositionally biased region" description="Polar residues" evidence="8">
    <location>
        <begin position="299"/>
        <end position="311"/>
    </location>
</feature>
<evidence type="ECO:0000256" key="2">
    <source>
        <dbReference type="ARBA" id="ARBA00009864"/>
    </source>
</evidence>
<comment type="similarity">
    <text evidence="2">Belongs to the mitochondrion-specific ribosomal protein mS23 family.</text>
</comment>
<proteinExistence type="inferred from homology"/>
<evidence type="ECO:0000313" key="9">
    <source>
        <dbReference type="EMBL" id="CAL1695166.1"/>
    </source>
</evidence>
<keyword evidence="4" id="KW-0496">Mitochondrion</keyword>
<feature type="compositionally biased region" description="Pro residues" evidence="8">
    <location>
        <begin position="36"/>
        <end position="48"/>
    </location>
</feature>
<evidence type="ECO:0000256" key="8">
    <source>
        <dbReference type="SAM" id="MobiDB-lite"/>
    </source>
</evidence>
<dbReference type="PANTHER" id="PTHR37799:SF1">
    <property type="entry name" value="SMALL RIBOSOMAL SUBUNIT PROTEIN MS23"/>
    <property type="match status" value="1"/>
</dbReference>
<keyword evidence="5" id="KW-0687">Ribonucleoprotein</keyword>
<sequence length="311" mass="35091">MSRRIASQVHKQASRLLRQKYIRKEPAWFQAVLANPPLPLPPKQPPPRTSYDLSSEGVPTVHSLKKATKFAGHPAPLPVHYLEDELRRRFFQDHPFEAFRPTSLLESDAIREEHPIRGKQWVRLRQRGRNPSAEDAIRYAVNLHEHHGLPLTNAYTAAVAQFRSLRSEHHIASAVARREADAYGIQLGPSQVEISFQKEDKALDTWHRKAELDAGALAARKRWKAIVDRDPGPWTRGQEYVRLWKEGIRPTYSPALAGVEGANVVFETVAELDEETAEVLGEVVADPKSGRRPPPEDLAQSSDFVGLKSQT</sequence>
<accession>A0ABP1CHK9</accession>
<gene>
    <name evidence="9" type="ORF">GFSPODELE1_LOCUS617</name>
</gene>